<dbReference type="Proteomes" id="UP001057402">
    <property type="component" value="Chromosome 7"/>
</dbReference>
<proteinExistence type="predicted"/>
<sequence length="138" mass="14861">MATMSAATTTAFSDLASPVPDGALLPGSFDYGHDLPGLIPRSDLRLMQDEALANAQRDSFDLGEFVGDLTFEDDAGSTYSFSASDFGTLELFLSGGLVWIFFSDDLSLEGLQLELEECKDDDVVANILSNGVKLREHT</sequence>
<comment type="caution">
    <text evidence="1">The sequence shown here is derived from an EMBL/GenBank/DDBJ whole genome shotgun (WGS) entry which is preliminary data.</text>
</comment>
<reference evidence="2" key="1">
    <citation type="journal article" date="2023" name="Front. Plant Sci.">
        <title>Chromosomal-level genome assembly of Melastoma candidum provides insights into trichome evolution.</title>
        <authorList>
            <person name="Zhong Y."/>
            <person name="Wu W."/>
            <person name="Sun C."/>
            <person name="Zou P."/>
            <person name="Liu Y."/>
            <person name="Dai S."/>
            <person name="Zhou R."/>
        </authorList>
    </citation>
    <scope>NUCLEOTIDE SEQUENCE [LARGE SCALE GENOMIC DNA]</scope>
</reference>
<gene>
    <name evidence="1" type="ORF">MLD38_025065</name>
</gene>
<name>A0ACB9NVK0_9MYRT</name>
<keyword evidence="2" id="KW-1185">Reference proteome</keyword>
<accession>A0ACB9NVK0</accession>
<dbReference type="EMBL" id="CM042886">
    <property type="protein sequence ID" value="KAI4340203.1"/>
    <property type="molecule type" value="Genomic_DNA"/>
</dbReference>
<protein>
    <submittedName>
        <fullName evidence="1">Uncharacterized protein</fullName>
    </submittedName>
</protein>
<organism evidence="1 2">
    <name type="scientific">Melastoma candidum</name>
    <dbReference type="NCBI Taxonomy" id="119954"/>
    <lineage>
        <taxon>Eukaryota</taxon>
        <taxon>Viridiplantae</taxon>
        <taxon>Streptophyta</taxon>
        <taxon>Embryophyta</taxon>
        <taxon>Tracheophyta</taxon>
        <taxon>Spermatophyta</taxon>
        <taxon>Magnoliopsida</taxon>
        <taxon>eudicotyledons</taxon>
        <taxon>Gunneridae</taxon>
        <taxon>Pentapetalae</taxon>
        <taxon>rosids</taxon>
        <taxon>malvids</taxon>
        <taxon>Myrtales</taxon>
        <taxon>Melastomataceae</taxon>
        <taxon>Melastomatoideae</taxon>
        <taxon>Melastomateae</taxon>
        <taxon>Melastoma</taxon>
    </lineage>
</organism>
<evidence type="ECO:0000313" key="2">
    <source>
        <dbReference type="Proteomes" id="UP001057402"/>
    </source>
</evidence>
<evidence type="ECO:0000313" key="1">
    <source>
        <dbReference type="EMBL" id="KAI4340203.1"/>
    </source>
</evidence>